<dbReference type="Gene3D" id="1.25.40.10">
    <property type="entry name" value="Tetratricopeptide repeat domain"/>
    <property type="match status" value="1"/>
</dbReference>
<dbReference type="RefSeq" id="WP_138691096.1">
    <property type="nucleotide sequence ID" value="NZ_VCKX01000054.1"/>
</dbReference>
<keyword evidence="2" id="KW-1185">Reference proteome</keyword>
<dbReference type="Proteomes" id="UP000306628">
    <property type="component" value="Unassembled WGS sequence"/>
</dbReference>
<dbReference type="SUPFAM" id="SSF48452">
    <property type="entry name" value="TPR-like"/>
    <property type="match status" value="1"/>
</dbReference>
<name>A0A5S4GKX3_9ACTN</name>
<protein>
    <recommendedName>
        <fullName evidence="3">Tetratricopeptide repeat protein</fullName>
    </recommendedName>
</protein>
<dbReference type="InterPro" id="IPR027417">
    <property type="entry name" value="P-loop_NTPase"/>
</dbReference>
<dbReference type="SUPFAM" id="SSF50494">
    <property type="entry name" value="Trypsin-like serine proteases"/>
    <property type="match status" value="1"/>
</dbReference>
<feature type="non-terminal residue" evidence="1">
    <location>
        <position position="849"/>
    </location>
</feature>
<dbReference type="InterPro" id="IPR009003">
    <property type="entry name" value="Peptidase_S1_PA"/>
</dbReference>
<dbReference type="EMBL" id="VCKX01000054">
    <property type="protein sequence ID" value="TMR33618.1"/>
    <property type="molecule type" value="Genomic_DNA"/>
</dbReference>
<organism evidence="1 2">
    <name type="scientific">Nonomuraea zeae</name>
    <dbReference type="NCBI Taxonomy" id="1642303"/>
    <lineage>
        <taxon>Bacteria</taxon>
        <taxon>Bacillati</taxon>
        <taxon>Actinomycetota</taxon>
        <taxon>Actinomycetes</taxon>
        <taxon>Streptosporangiales</taxon>
        <taxon>Streptosporangiaceae</taxon>
        <taxon>Nonomuraea</taxon>
    </lineage>
</organism>
<evidence type="ECO:0000313" key="1">
    <source>
        <dbReference type="EMBL" id="TMR33618.1"/>
    </source>
</evidence>
<dbReference type="InterPro" id="IPR011990">
    <property type="entry name" value="TPR-like_helical_dom_sf"/>
</dbReference>
<gene>
    <name evidence="1" type="ORF">ETD85_19125</name>
</gene>
<dbReference type="OrthoDB" id="3218567at2"/>
<proteinExistence type="predicted"/>
<accession>A0A5S4GKX3</accession>
<comment type="caution">
    <text evidence="1">The sequence shown here is derived from an EMBL/GenBank/DDBJ whole genome shotgun (WGS) entry which is preliminary data.</text>
</comment>
<evidence type="ECO:0000313" key="2">
    <source>
        <dbReference type="Proteomes" id="UP000306628"/>
    </source>
</evidence>
<sequence length="849" mass="89102">MDTPPHRLGLERVVEVYSGHDDLVGMTGSGYAIGADLVLTSGSVVDPGAPCHVRPPWSARWVAAEQVWRGRGGSGAVLLRVADAPWGELPGIEHVRWARVAGERSGYRLRCVARGFPQARQRAGFRPAETLSGLVDTPTGAVSKALGVSVLSPEPESVPASLWHGMSGAVLLAEPAGQLIGVITAGPAGYIQRRLDAVPVTALLGDERFRELAGVAPGQLESVAEGEPSVTLSGLLSPARLPLPPDCPDWMLLMARHAVVPFLGRKEELAQLRAWAAEPAALSIAVLTGRGGTGKTRLAGELCAELAEAGWDAGFLPLDAVCGPLAERATTLNALRPALLVIDHPEPSAPLVGELVRRLAKHGRNPLVRLLLVTREPAEAEWRRRLDTASGGWLRRLTTTTIQLNGHPLTLGERAEHARAAMKAFAPSRAVLPGPPRLDDPDHGLPLHVHLAALMRLRDGGEDAEPEREEARGPGTGVVGGELLERFLARECAQWARVWPQGYERVDDVTMRQAVAVLTLTAPTTAELPGLLTAVPGLRGRAMSTAGLRGRAAHMGGWLGQIFPGAERLSPLGPDVVAEQLLDETDGLDALVLALHDDEGRTLRHLVRMLDVLRLAANRERVRSALRSLLSARIGRLTAEAAAAPGTRLGDVLNAVLGLFPGLPEPAGEVAGAAGASTPPRRDTSLGSRALGVTLAELAVRHRRVSGEPTELAGALSLLSGRLAAVGRVGEAVVAAAQSVEIFAAAPPYEEAAGHAEALFNLAACLLLASEPGSALKTAQEAATRYRILAEYDPRYADAAARAHHNLACALLEVGRLGEAVQAFEAAGGDAAFAADLAGVLSVLPAETA</sequence>
<dbReference type="SUPFAM" id="SSF52540">
    <property type="entry name" value="P-loop containing nucleoside triphosphate hydrolases"/>
    <property type="match status" value="1"/>
</dbReference>
<evidence type="ECO:0008006" key="3">
    <source>
        <dbReference type="Google" id="ProtNLM"/>
    </source>
</evidence>
<dbReference type="AlphaFoldDB" id="A0A5S4GKX3"/>
<dbReference type="Gene3D" id="3.40.50.300">
    <property type="entry name" value="P-loop containing nucleotide triphosphate hydrolases"/>
    <property type="match status" value="1"/>
</dbReference>
<reference evidence="1 2" key="1">
    <citation type="submission" date="2019-05" db="EMBL/GenBank/DDBJ databases">
        <title>Draft genome sequence of Nonomuraea zeae DSM 100528.</title>
        <authorList>
            <person name="Saricaoglu S."/>
            <person name="Isik K."/>
        </authorList>
    </citation>
    <scope>NUCLEOTIDE SEQUENCE [LARGE SCALE GENOMIC DNA]</scope>
    <source>
        <strain evidence="1 2">DSM 100528</strain>
    </source>
</reference>